<dbReference type="NCBIfam" id="TIGR00109">
    <property type="entry name" value="hemH"/>
    <property type="match status" value="1"/>
</dbReference>
<dbReference type="EC" id="4.98.1.1" evidence="7 8"/>
<evidence type="ECO:0000256" key="4">
    <source>
        <dbReference type="ARBA" id="ARBA00023239"/>
    </source>
</evidence>
<evidence type="ECO:0000256" key="3">
    <source>
        <dbReference type="ARBA" id="ARBA00023133"/>
    </source>
</evidence>
<evidence type="ECO:0000256" key="5">
    <source>
        <dbReference type="ARBA" id="ARBA00023244"/>
    </source>
</evidence>
<dbReference type="Gene3D" id="3.40.50.1400">
    <property type="match status" value="2"/>
</dbReference>
<comment type="similarity">
    <text evidence="1 7 8">Belongs to the ferrochelatase family.</text>
</comment>
<dbReference type="AlphaFoldDB" id="A0A6L5WKZ8"/>
<dbReference type="PANTHER" id="PTHR11108">
    <property type="entry name" value="FERROCHELATASE"/>
    <property type="match status" value="1"/>
</dbReference>
<dbReference type="GO" id="GO:0004325">
    <property type="term" value="F:ferrochelatase activity"/>
    <property type="evidence" value="ECO:0007669"/>
    <property type="project" value="UniProtKB-UniRule"/>
</dbReference>
<dbReference type="PROSITE" id="PS00534">
    <property type="entry name" value="FERROCHELATASE"/>
    <property type="match status" value="1"/>
</dbReference>
<dbReference type="InterPro" id="IPR033659">
    <property type="entry name" value="Ferrochelatase_N"/>
</dbReference>
<comment type="pathway">
    <text evidence="7 8">Porphyrin-containing compound metabolism; protoheme biosynthesis; protoheme from protoporphyrin-IX: step 1/1.</text>
</comment>
<name>A0A6L5WKZ8_9BACT</name>
<feature type="binding site" evidence="7">
    <location>
        <position position="186"/>
    </location>
    <ligand>
        <name>Fe(2+)</name>
        <dbReference type="ChEBI" id="CHEBI:29033"/>
    </ligand>
</feature>
<dbReference type="UniPathway" id="UPA00252">
    <property type="reaction ID" value="UER00325"/>
</dbReference>
<keyword evidence="3 7" id="KW-0350">Heme biosynthesis</keyword>
<evidence type="ECO:0000256" key="6">
    <source>
        <dbReference type="ARBA" id="ARBA00024536"/>
    </source>
</evidence>
<accession>A0A6L5WKZ8</accession>
<dbReference type="Pfam" id="PF00762">
    <property type="entry name" value="Ferrochelatase"/>
    <property type="match status" value="1"/>
</dbReference>
<keyword evidence="5 7" id="KW-0627">Porphyrin biosynthesis</keyword>
<comment type="function">
    <text evidence="7 8">Catalyzes the ferrous insertion into protoporphyrin IX.</text>
</comment>
<dbReference type="HAMAP" id="MF_00323">
    <property type="entry name" value="Ferrochelatase"/>
    <property type="match status" value="1"/>
</dbReference>
<keyword evidence="7" id="KW-0479">Metal-binding</keyword>
<dbReference type="Proteomes" id="UP000476338">
    <property type="component" value="Unassembled WGS sequence"/>
</dbReference>
<dbReference type="GO" id="GO:0005737">
    <property type="term" value="C:cytoplasm"/>
    <property type="evidence" value="ECO:0007669"/>
    <property type="project" value="UniProtKB-SubCell"/>
</dbReference>
<evidence type="ECO:0000313" key="9">
    <source>
        <dbReference type="EMBL" id="MSN97072.1"/>
    </source>
</evidence>
<evidence type="ECO:0000256" key="7">
    <source>
        <dbReference type="HAMAP-Rule" id="MF_00323"/>
    </source>
</evidence>
<dbReference type="GO" id="GO:0006783">
    <property type="term" value="P:heme biosynthetic process"/>
    <property type="evidence" value="ECO:0007669"/>
    <property type="project" value="UniProtKB-UniRule"/>
</dbReference>
<dbReference type="InterPro" id="IPR033644">
    <property type="entry name" value="Ferrochelatase_C"/>
</dbReference>
<proteinExistence type="inferred from homology"/>
<reference evidence="9 10" key="2">
    <citation type="submission" date="2020-03" db="EMBL/GenBank/DDBJ databases">
        <title>Campylobacter portucalensis sp. nov., a new species of Campylobacter isolated from the reproductive tract of bulls.</title>
        <authorList>
            <person name="Silva M.F."/>
            <person name="Pereira G."/>
            <person name="Carneiro C."/>
            <person name="Hemphill A."/>
            <person name="Mateus L."/>
            <person name="Lopes-Da-Costa L."/>
            <person name="Silva E."/>
        </authorList>
    </citation>
    <scope>NUCLEOTIDE SEQUENCE [LARGE SCALE GENOMIC DNA]</scope>
    <source>
        <strain evidence="9 10">FMV-PI01</strain>
    </source>
</reference>
<organism evidence="9 10">
    <name type="scientific">Campylobacter portucalensis</name>
    <dbReference type="NCBI Taxonomy" id="2608384"/>
    <lineage>
        <taxon>Bacteria</taxon>
        <taxon>Pseudomonadati</taxon>
        <taxon>Campylobacterota</taxon>
        <taxon>Epsilonproteobacteria</taxon>
        <taxon>Campylobacterales</taxon>
        <taxon>Campylobacteraceae</taxon>
        <taxon>Campylobacter</taxon>
    </lineage>
</organism>
<comment type="caution">
    <text evidence="9">The sequence shown here is derived from an EMBL/GenBank/DDBJ whole genome shotgun (WGS) entry which is preliminary data.</text>
</comment>
<keyword evidence="2 7" id="KW-0408">Iron</keyword>
<keyword evidence="7 8" id="KW-0963">Cytoplasm</keyword>
<comment type="catalytic activity">
    <reaction evidence="6">
        <text>Fe-coproporphyrin III + 2 H(+) = coproporphyrin III + Fe(2+)</text>
        <dbReference type="Rhea" id="RHEA:49572"/>
        <dbReference type="ChEBI" id="CHEBI:15378"/>
        <dbReference type="ChEBI" id="CHEBI:29033"/>
        <dbReference type="ChEBI" id="CHEBI:68438"/>
        <dbReference type="ChEBI" id="CHEBI:131725"/>
        <dbReference type="EC" id="4.99.1.9"/>
    </reaction>
    <physiologicalReaction direction="right-to-left" evidence="6">
        <dbReference type="Rhea" id="RHEA:49574"/>
    </physiologicalReaction>
</comment>
<dbReference type="InterPro" id="IPR001015">
    <property type="entry name" value="Ferrochelatase"/>
</dbReference>
<evidence type="ECO:0000256" key="2">
    <source>
        <dbReference type="ARBA" id="ARBA00023004"/>
    </source>
</evidence>
<sequence length="307" mass="35676">MKKVILLLNMGGPNNLNEVEIFLKNMFNDPCILGIKNSILRKFMANLISCFRVNSAIKNYKAIGGKSPIVDITKSLVDKISKQFECDFIMRYTPPFAFDVLQKYKDYNEIILIPLYPHHSITTTVSSIEDIKFNLQKLGFKNRLKIVDVFYDNLYYNKIILNLIKEKVVNLTQDEILQTTLIFSAHSLPKKIVKNGDLYEKHIVEHFEILKDLLQKDGLNFKDIKLAYQSRLGPIEWLGPNLSDILPNIKPKRALIFPLSFCIDNSETDFELNIEYRHLASDFLYYEVCKCPNDLDEFAKFLILILH</sequence>
<dbReference type="CDD" id="cd00419">
    <property type="entry name" value="Ferrochelatase_C"/>
    <property type="match status" value="1"/>
</dbReference>
<reference evidence="9 10" key="1">
    <citation type="submission" date="2019-09" db="EMBL/GenBank/DDBJ databases">
        <authorList>
            <person name="Silva M."/>
            <person name="Pereira G."/>
            <person name="Lopes-Da-Costa L."/>
            <person name="Silva E."/>
        </authorList>
    </citation>
    <scope>NUCLEOTIDE SEQUENCE [LARGE SCALE GENOMIC DNA]</scope>
    <source>
        <strain evidence="9 10">FMV-PI01</strain>
    </source>
</reference>
<dbReference type="GO" id="GO:0046872">
    <property type="term" value="F:metal ion binding"/>
    <property type="evidence" value="ECO:0007669"/>
    <property type="project" value="UniProtKB-KW"/>
</dbReference>
<evidence type="ECO:0000256" key="1">
    <source>
        <dbReference type="ARBA" id="ARBA00007718"/>
    </source>
</evidence>
<keyword evidence="10" id="KW-1185">Reference proteome</keyword>
<evidence type="ECO:0000256" key="8">
    <source>
        <dbReference type="RuleBase" id="RU000607"/>
    </source>
</evidence>
<feature type="binding site" evidence="7">
    <location>
        <position position="267"/>
    </location>
    <ligand>
        <name>Fe(2+)</name>
        <dbReference type="ChEBI" id="CHEBI:29033"/>
    </ligand>
</feature>
<comment type="catalytic activity">
    <reaction evidence="7 8">
        <text>heme b + 2 H(+) = protoporphyrin IX + Fe(2+)</text>
        <dbReference type="Rhea" id="RHEA:22584"/>
        <dbReference type="ChEBI" id="CHEBI:15378"/>
        <dbReference type="ChEBI" id="CHEBI:29033"/>
        <dbReference type="ChEBI" id="CHEBI:57306"/>
        <dbReference type="ChEBI" id="CHEBI:60344"/>
        <dbReference type="EC" id="4.98.1.1"/>
    </reaction>
</comment>
<dbReference type="InterPro" id="IPR019772">
    <property type="entry name" value="Ferrochelatase_AS"/>
</dbReference>
<dbReference type="EMBL" id="VWSJ01000038">
    <property type="protein sequence ID" value="MSN97072.1"/>
    <property type="molecule type" value="Genomic_DNA"/>
</dbReference>
<dbReference type="CDD" id="cd03411">
    <property type="entry name" value="Ferrochelatase_N"/>
    <property type="match status" value="1"/>
</dbReference>
<comment type="subcellular location">
    <subcellularLocation>
        <location evidence="7 8">Cytoplasm</location>
    </subcellularLocation>
</comment>
<evidence type="ECO:0000313" key="10">
    <source>
        <dbReference type="Proteomes" id="UP000476338"/>
    </source>
</evidence>
<dbReference type="RefSeq" id="WP_154571321.1">
    <property type="nucleotide sequence ID" value="NZ_VWSJ01000038.1"/>
</dbReference>
<gene>
    <name evidence="7" type="primary">hemH</name>
    <name evidence="9" type="ORF">F1B92_07850</name>
</gene>
<protein>
    <recommendedName>
        <fullName evidence="7 8">Ferrochelatase</fullName>
        <ecNumber evidence="7 8">4.98.1.1</ecNumber>
    </recommendedName>
    <alternativeName>
        <fullName evidence="7">Heme synthase</fullName>
    </alternativeName>
    <alternativeName>
        <fullName evidence="7">Protoheme ferro-lyase</fullName>
    </alternativeName>
</protein>
<keyword evidence="4 7" id="KW-0456">Lyase</keyword>
<dbReference type="SUPFAM" id="SSF53800">
    <property type="entry name" value="Chelatase"/>
    <property type="match status" value="1"/>
</dbReference>
<dbReference type="PANTHER" id="PTHR11108:SF1">
    <property type="entry name" value="FERROCHELATASE, MITOCHONDRIAL"/>
    <property type="match status" value="1"/>
</dbReference>